<comment type="caution">
    <text evidence="10">The sequence shown here is derived from an EMBL/GenBank/DDBJ whole genome shotgun (WGS) entry which is preliminary data.</text>
</comment>
<evidence type="ECO:0000256" key="1">
    <source>
        <dbReference type="ARBA" id="ARBA00004651"/>
    </source>
</evidence>
<evidence type="ECO:0000256" key="3">
    <source>
        <dbReference type="ARBA" id="ARBA00006263"/>
    </source>
</evidence>
<gene>
    <name evidence="10" type="primary">cbiB</name>
    <name evidence="9" type="synonym">cobD</name>
    <name evidence="10" type="ORF">AB5I84_03020</name>
</gene>
<keyword evidence="5 9" id="KW-0169">Cobalamin biosynthesis</keyword>
<protein>
    <recommendedName>
        <fullName evidence="9">Cobalamin biosynthesis protein CobD</fullName>
    </recommendedName>
</protein>
<keyword evidence="8 9" id="KW-0472">Membrane</keyword>
<comment type="function">
    <text evidence="9">Converts cobyric acid to cobinamide by the addition of aminopropanol on the F carboxylic group.</text>
</comment>
<evidence type="ECO:0000256" key="9">
    <source>
        <dbReference type="HAMAP-Rule" id="MF_00024"/>
    </source>
</evidence>
<dbReference type="PANTHER" id="PTHR34308">
    <property type="entry name" value="COBALAMIN BIOSYNTHESIS PROTEIN CBIB"/>
    <property type="match status" value="1"/>
</dbReference>
<keyword evidence="11" id="KW-1185">Reference proteome</keyword>
<feature type="transmembrane region" description="Helical" evidence="9">
    <location>
        <begin position="78"/>
        <end position="96"/>
    </location>
</feature>
<reference evidence="10 11" key="1">
    <citation type="submission" date="2024-07" db="EMBL/GenBank/DDBJ databases">
        <authorList>
            <person name="Ren Q."/>
        </authorList>
    </citation>
    <scope>NUCLEOTIDE SEQUENCE [LARGE SCALE GENOMIC DNA]</scope>
    <source>
        <strain evidence="10 11">REN37</strain>
    </source>
</reference>
<comment type="pathway">
    <text evidence="2 9">Cofactor biosynthesis; adenosylcobalamin biosynthesis.</text>
</comment>
<name>A0ABV4AE39_9GAMM</name>
<comment type="caution">
    <text evidence="9">Lacks conserved residue(s) required for the propagation of feature annotation.</text>
</comment>
<comment type="subcellular location">
    <subcellularLocation>
        <location evidence="1 9">Cell membrane</location>
        <topology evidence="1 9">Multi-pass membrane protein</topology>
    </subcellularLocation>
</comment>
<organism evidence="10 11">
    <name type="scientific">Isoalcanivorax beigongshangi</name>
    <dbReference type="NCBI Taxonomy" id="3238810"/>
    <lineage>
        <taxon>Bacteria</taxon>
        <taxon>Pseudomonadati</taxon>
        <taxon>Pseudomonadota</taxon>
        <taxon>Gammaproteobacteria</taxon>
        <taxon>Oceanospirillales</taxon>
        <taxon>Alcanivoracaceae</taxon>
        <taxon>Isoalcanivorax</taxon>
    </lineage>
</organism>
<dbReference type="InterPro" id="IPR004485">
    <property type="entry name" value="Cobalamin_biosynth_CobD/CbiB"/>
</dbReference>
<comment type="similarity">
    <text evidence="3 9">Belongs to the CobD/CbiB family.</text>
</comment>
<dbReference type="EMBL" id="JBGCUO010000001">
    <property type="protein sequence ID" value="MEY1661116.1"/>
    <property type="molecule type" value="Genomic_DNA"/>
</dbReference>
<keyword evidence="6 9" id="KW-0812">Transmembrane</keyword>
<dbReference type="Proteomes" id="UP001562065">
    <property type="component" value="Unassembled WGS sequence"/>
</dbReference>
<keyword evidence="4 9" id="KW-1003">Cell membrane</keyword>
<sequence>MAAPGLSLLLGLAADRLLGEPRRHHPLVYFGHWAQWLEQRLNPPSVTRSDVAGRAAGVLALLLAVVPLLWLSVWLLHALPGWAAALLSLAGLYAALGLRSLGDHARAIAEPLAAADLPAARVAVAQVVSRDCSTLDQTGIARAATESVLENGADAVFASLFWFALAGLPGVLLHRLVNTLDAMWGYRNQRFVDFGWAAARLDDVLGWLPARLTAATYWLLAPAGNRPQVWRCWQQQGRVWGSPNAGPVMAAGAAALGVTLGGPAQYHGRVSERPLLGAGPAPQAATLAAAMTLVQRGAWLWALLWWLAGAVR</sequence>
<dbReference type="Pfam" id="PF03186">
    <property type="entry name" value="CobD_Cbib"/>
    <property type="match status" value="1"/>
</dbReference>
<evidence type="ECO:0000256" key="4">
    <source>
        <dbReference type="ARBA" id="ARBA00022475"/>
    </source>
</evidence>
<evidence type="ECO:0000256" key="8">
    <source>
        <dbReference type="ARBA" id="ARBA00023136"/>
    </source>
</evidence>
<dbReference type="RefSeq" id="WP_369454355.1">
    <property type="nucleotide sequence ID" value="NZ_JBGCUO010000001.1"/>
</dbReference>
<dbReference type="HAMAP" id="MF_00024">
    <property type="entry name" value="CobD_CbiB"/>
    <property type="match status" value="1"/>
</dbReference>
<feature type="transmembrane region" description="Helical" evidence="9">
    <location>
        <begin position="155"/>
        <end position="177"/>
    </location>
</feature>
<proteinExistence type="inferred from homology"/>
<dbReference type="PANTHER" id="PTHR34308:SF1">
    <property type="entry name" value="COBALAMIN BIOSYNTHESIS PROTEIN CBIB"/>
    <property type="match status" value="1"/>
</dbReference>
<dbReference type="NCBIfam" id="TIGR00380">
    <property type="entry name" value="cobal_cbiB"/>
    <property type="match status" value="1"/>
</dbReference>
<evidence type="ECO:0000313" key="10">
    <source>
        <dbReference type="EMBL" id="MEY1661116.1"/>
    </source>
</evidence>
<accession>A0ABV4AE39</accession>
<evidence type="ECO:0000256" key="2">
    <source>
        <dbReference type="ARBA" id="ARBA00004953"/>
    </source>
</evidence>
<evidence type="ECO:0000313" key="11">
    <source>
        <dbReference type="Proteomes" id="UP001562065"/>
    </source>
</evidence>
<evidence type="ECO:0000256" key="7">
    <source>
        <dbReference type="ARBA" id="ARBA00022989"/>
    </source>
</evidence>
<keyword evidence="7 9" id="KW-1133">Transmembrane helix</keyword>
<evidence type="ECO:0000256" key="6">
    <source>
        <dbReference type="ARBA" id="ARBA00022692"/>
    </source>
</evidence>
<feature type="transmembrane region" description="Helical" evidence="9">
    <location>
        <begin position="51"/>
        <end position="71"/>
    </location>
</feature>
<evidence type="ECO:0000256" key="5">
    <source>
        <dbReference type="ARBA" id="ARBA00022573"/>
    </source>
</evidence>